<gene>
    <name evidence="1" type="ORF">DCAF_LOCUS3370</name>
</gene>
<reference evidence="1 2" key="1">
    <citation type="submission" date="2024-01" db="EMBL/GenBank/DDBJ databases">
        <authorList>
            <person name="Waweru B."/>
        </authorList>
    </citation>
    <scope>NUCLEOTIDE SEQUENCE [LARGE SCALE GENOMIC DNA]</scope>
</reference>
<dbReference type="AlphaFoldDB" id="A0AAV1QY36"/>
<evidence type="ECO:0008006" key="3">
    <source>
        <dbReference type="Google" id="ProtNLM"/>
    </source>
</evidence>
<evidence type="ECO:0000313" key="1">
    <source>
        <dbReference type="EMBL" id="CAK7325683.1"/>
    </source>
</evidence>
<dbReference type="PANTHER" id="PTHR46477:SF18">
    <property type="entry name" value="BINDING PROTEIN, PUTATIVE-RELATED"/>
    <property type="match status" value="1"/>
</dbReference>
<dbReference type="EMBL" id="CAWUPB010000850">
    <property type="protein sequence ID" value="CAK7325683.1"/>
    <property type="molecule type" value="Genomic_DNA"/>
</dbReference>
<proteinExistence type="predicted"/>
<dbReference type="SUPFAM" id="SSF57889">
    <property type="entry name" value="Cysteine-rich domain"/>
    <property type="match status" value="2"/>
</dbReference>
<keyword evidence="2" id="KW-1185">Reference proteome</keyword>
<dbReference type="PANTHER" id="PTHR46477">
    <property type="entry name" value="CYSTEINE/HISTIDINE-RICH C1 DOMAIN FAMILY PROTEIN"/>
    <property type="match status" value="1"/>
</dbReference>
<name>A0AAV1QY36_9ROSI</name>
<sequence length="257" mass="29255">MRAIVWGLSKIKHSSHDSEHFLLFKYPQEPYECDGCKGLGFGPCYKCEHEDCNFYLHADCAHPTPSAFHPFSRCSLKFHSKAPQYGERYCDACGQDVLGFVYQCKHKKPCDYHPGCLKLQRTLTAEDGTRLHLTEKLPSKCLNCGSRETSNRIQGWSYVSSCGQYCYHVACVKDMILEKWRKGYFLQEGNVNEENYLALQSFLPSKEVAAIPSGKSSRSKTKQMWWKAKTIIMLIISALFGEPTALISLLVEQLISN</sequence>
<dbReference type="InterPro" id="IPR046349">
    <property type="entry name" value="C1-like_sf"/>
</dbReference>
<organism evidence="1 2">
    <name type="scientific">Dovyalis caffra</name>
    <dbReference type="NCBI Taxonomy" id="77055"/>
    <lineage>
        <taxon>Eukaryota</taxon>
        <taxon>Viridiplantae</taxon>
        <taxon>Streptophyta</taxon>
        <taxon>Embryophyta</taxon>
        <taxon>Tracheophyta</taxon>
        <taxon>Spermatophyta</taxon>
        <taxon>Magnoliopsida</taxon>
        <taxon>eudicotyledons</taxon>
        <taxon>Gunneridae</taxon>
        <taxon>Pentapetalae</taxon>
        <taxon>rosids</taxon>
        <taxon>fabids</taxon>
        <taxon>Malpighiales</taxon>
        <taxon>Salicaceae</taxon>
        <taxon>Flacourtieae</taxon>
        <taxon>Dovyalis</taxon>
    </lineage>
</organism>
<evidence type="ECO:0000313" key="2">
    <source>
        <dbReference type="Proteomes" id="UP001314170"/>
    </source>
</evidence>
<comment type="caution">
    <text evidence="1">The sequence shown here is derived from an EMBL/GenBank/DDBJ whole genome shotgun (WGS) entry which is preliminary data.</text>
</comment>
<protein>
    <recommendedName>
        <fullName evidence="3">DC1 domain-containing protein</fullName>
    </recommendedName>
</protein>
<accession>A0AAV1QY36</accession>
<dbReference type="Proteomes" id="UP001314170">
    <property type="component" value="Unassembled WGS sequence"/>
</dbReference>